<dbReference type="InterPro" id="IPR033942">
    <property type="entry name" value="IMPase"/>
</dbReference>
<dbReference type="InterPro" id="IPR022337">
    <property type="entry name" value="Inositol_monophosphatase_SuhB"/>
</dbReference>
<dbReference type="InterPro" id="IPR020550">
    <property type="entry name" value="Inositol_monophosphatase_CS"/>
</dbReference>
<comment type="catalytic activity">
    <reaction evidence="1 7">
        <text>a myo-inositol phosphate + H2O = myo-inositol + phosphate</text>
        <dbReference type="Rhea" id="RHEA:24056"/>
        <dbReference type="ChEBI" id="CHEBI:15377"/>
        <dbReference type="ChEBI" id="CHEBI:17268"/>
        <dbReference type="ChEBI" id="CHEBI:43474"/>
        <dbReference type="ChEBI" id="CHEBI:84139"/>
        <dbReference type="EC" id="3.1.3.25"/>
    </reaction>
</comment>
<sequence length="324" mass="34051">MSSNLHPMLNVAIKAARAAGAIINRAALDVESVRVSQKQVNDFVTEVDQAAENAIIDTLLTAYPGHGILAEESGQTHGAKDSEFVWIIDPLDGTTNFIHGFPVYCVSIALAVRGKIEQAVVYDPSRNDLFTATKGRGAYMNDRRIRVSKRTRLGESLISTGFPFRPGDNFKAYMAMMGDVMQRTAGLRRPGAAALDLAYVAAGFTDGFFETGLQPWDIAAGSLLVTEAGGLVGNFTGEADFLDQQECLAGNPRVYGQLVGLLGKYSKFAGAGDKAAVRQALGQDSAAATDLTADSAADDSADAEAPAAAATASDKPAALPDAPF</sequence>
<dbReference type="PROSITE" id="PS00629">
    <property type="entry name" value="IMP_1"/>
    <property type="match status" value="1"/>
</dbReference>
<name>A0ABT5N3Z0_9BURK</name>
<reference evidence="9 10" key="1">
    <citation type="submission" date="2023-02" db="EMBL/GenBank/DDBJ databases">
        <title>Bacterial whole genomic sequence of Curvibacter sp. HBC61.</title>
        <authorList>
            <person name="Le V."/>
            <person name="Ko S.-R."/>
            <person name="Ahn C.-Y."/>
            <person name="Oh H.-M."/>
        </authorList>
    </citation>
    <scope>NUCLEOTIDE SEQUENCE [LARGE SCALE GENOMIC DNA]</scope>
    <source>
        <strain evidence="9 10">HBC61</strain>
    </source>
</reference>
<comment type="cofactor">
    <cofactor evidence="2 7">
        <name>Mg(2+)</name>
        <dbReference type="ChEBI" id="CHEBI:18420"/>
    </cofactor>
</comment>
<dbReference type="PROSITE" id="PS00630">
    <property type="entry name" value="IMP_2"/>
    <property type="match status" value="1"/>
</dbReference>
<keyword evidence="5 7" id="KW-0378">Hydrolase</keyword>
<evidence type="ECO:0000256" key="7">
    <source>
        <dbReference type="RuleBase" id="RU364068"/>
    </source>
</evidence>
<dbReference type="PANTHER" id="PTHR20854:SF4">
    <property type="entry name" value="INOSITOL-1-MONOPHOSPHATASE-RELATED"/>
    <property type="match status" value="1"/>
</dbReference>
<accession>A0ABT5N3Z0</accession>
<keyword evidence="10" id="KW-1185">Reference proteome</keyword>
<dbReference type="EC" id="3.1.3.25" evidence="7"/>
<dbReference type="InterPro" id="IPR020583">
    <property type="entry name" value="Inositol_monoP_metal-BS"/>
</dbReference>
<evidence type="ECO:0000313" key="9">
    <source>
        <dbReference type="EMBL" id="MDD0840797.1"/>
    </source>
</evidence>
<dbReference type="CDD" id="cd01639">
    <property type="entry name" value="IMPase"/>
    <property type="match status" value="1"/>
</dbReference>
<evidence type="ECO:0000256" key="3">
    <source>
        <dbReference type="ARBA" id="ARBA00009759"/>
    </source>
</evidence>
<proteinExistence type="inferred from homology"/>
<feature type="region of interest" description="Disordered" evidence="8">
    <location>
        <begin position="291"/>
        <end position="324"/>
    </location>
</feature>
<dbReference type="RefSeq" id="WP_273953580.1">
    <property type="nucleotide sequence ID" value="NZ_JAQSIP010000012.1"/>
</dbReference>
<dbReference type="Proteomes" id="UP001528673">
    <property type="component" value="Unassembled WGS sequence"/>
</dbReference>
<dbReference type="EMBL" id="JAQSIP010000012">
    <property type="protein sequence ID" value="MDD0840797.1"/>
    <property type="molecule type" value="Genomic_DNA"/>
</dbReference>
<evidence type="ECO:0000313" key="10">
    <source>
        <dbReference type="Proteomes" id="UP001528673"/>
    </source>
</evidence>
<keyword evidence="6 7" id="KW-0460">Magnesium</keyword>
<dbReference type="PANTHER" id="PTHR20854">
    <property type="entry name" value="INOSITOL MONOPHOSPHATASE"/>
    <property type="match status" value="1"/>
</dbReference>
<evidence type="ECO:0000256" key="4">
    <source>
        <dbReference type="ARBA" id="ARBA00022723"/>
    </source>
</evidence>
<organism evidence="9 10">
    <name type="scientific">Curvibacter cyanobacteriorum</name>
    <dbReference type="NCBI Taxonomy" id="3026422"/>
    <lineage>
        <taxon>Bacteria</taxon>
        <taxon>Pseudomonadati</taxon>
        <taxon>Pseudomonadota</taxon>
        <taxon>Betaproteobacteria</taxon>
        <taxon>Burkholderiales</taxon>
        <taxon>Comamonadaceae</taxon>
        <taxon>Curvibacter</taxon>
    </lineage>
</organism>
<evidence type="ECO:0000256" key="5">
    <source>
        <dbReference type="ARBA" id="ARBA00022801"/>
    </source>
</evidence>
<evidence type="ECO:0000256" key="8">
    <source>
        <dbReference type="SAM" id="MobiDB-lite"/>
    </source>
</evidence>
<evidence type="ECO:0000256" key="6">
    <source>
        <dbReference type="ARBA" id="ARBA00022842"/>
    </source>
</evidence>
<keyword evidence="4 7" id="KW-0479">Metal-binding</keyword>
<dbReference type="Gene3D" id="3.40.190.80">
    <property type="match status" value="1"/>
</dbReference>
<dbReference type="PRINTS" id="PR00377">
    <property type="entry name" value="IMPHPHTASES"/>
</dbReference>
<protein>
    <recommendedName>
        <fullName evidence="7">Inositol-1-monophosphatase</fullName>
        <ecNumber evidence="7">3.1.3.25</ecNumber>
    </recommendedName>
</protein>
<dbReference type="PRINTS" id="PR01959">
    <property type="entry name" value="SBIMPHPHTASE"/>
</dbReference>
<evidence type="ECO:0000256" key="2">
    <source>
        <dbReference type="ARBA" id="ARBA00001946"/>
    </source>
</evidence>
<dbReference type="SUPFAM" id="SSF56655">
    <property type="entry name" value="Carbohydrate phosphatase"/>
    <property type="match status" value="1"/>
</dbReference>
<comment type="similarity">
    <text evidence="3 7">Belongs to the inositol monophosphatase superfamily.</text>
</comment>
<gene>
    <name evidence="9" type="ORF">PSQ40_19630</name>
</gene>
<dbReference type="InterPro" id="IPR000760">
    <property type="entry name" value="Inositol_monophosphatase-like"/>
</dbReference>
<evidence type="ECO:0000256" key="1">
    <source>
        <dbReference type="ARBA" id="ARBA00001033"/>
    </source>
</evidence>
<feature type="compositionally biased region" description="Low complexity" evidence="8">
    <location>
        <begin position="303"/>
        <end position="324"/>
    </location>
</feature>
<comment type="caution">
    <text evidence="9">The sequence shown here is derived from an EMBL/GenBank/DDBJ whole genome shotgun (WGS) entry which is preliminary data.</text>
</comment>
<dbReference type="Pfam" id="PF00459">
    <property type="entry name" value="Inositol_P"/>
    <property type="match status" value="1"/>
</dbReference>
<dbReference type="Gene3D" id="3.30.540.10">
    <property type="entry name" value="Fructose-1,6-Bisphosphatase, subunit A, domain 1"/>
    <property type="match status" value="1"/>
</dbReference>